<evidence type="ECO:0000313" key="1">
    <source>
        <dbReference type="EMBL" id="KAJ9091809.1"/>
    </source>
</evidence>
<accession>A0ACC2UXJ7</accession>
<name>A0ACC2UXJ7_9TREE</name>
<proteinExistence type="predicted"/>
<evidence type="ECO:0000313" key="2">
    <source>
        <dbReference type="Proteomes" id="UP001230649"/>
    </source>
</evidence>
<dbReference type="Proteomes" id="UP001230649">
    <property type="component" value="Unassembled WGS sequence"/>
</dbReference>
<keyword evidence="2" id="KW-1185">Reference proteome</keyword>
<organism evidence="1 2">
    <name type="scientific">Naganishia adeliensis</name>
    <dbReference type="NCBI Taxonomy" id="92952"/>
    <lineage>
        <taxon>Eukaryota</taxon>
        <taxon>Fungi</taxon>
        <taxon>Dikarya</taxon>
        <taxon>Basidiomycota</taxon>
        <taxon>Agaricomycotina</taxon>
        <taxon>Tremellomycetes</taxon>
        <taxon>Filobasidiales</taxon>
        <taxon>Filobasidiaceae</taxon>
        <taxon>Naganishia</taxon>
    </lineage>
</organism>
<comment type="caution">
    <text evidence="1">The sequence shown here is derived from an EMBL/GenBank/DDBJ whole genome shotgun (WGS) entry which is preliminary data.</text>
</comment>
<gene>
    <name evidence="1" type="ORF">QFC20_007539</name>
</gene>
<protein>
    <submittedName>
        <fullName evidence="1">Uncharacterized protein</fullName>
    </submittedName>
</protein>
<dbReference type="EMBL" id="JASBWS010000190">
    <property type="protein sequence ID" value="KAJ9091809.1"/>
    <property type="molecule type" value="Genomic_DNA"/>
</dbReference>
<sequence length="74" mass="7723">MTPITGEFSGGVSATATSITHDSARDHLESASSSVFPQSPSLPDDDSLPLQSDEEGADVEDEDADVEEDGNENL</sequence>
<reference evidence="1" key="1">
    <citation type="submission" date="2023-04" db="EMBL/GenBank/DDBJ databases">
        <title>Draft Genome sequencing of Naganishia species isolated from polar environments using Oxford Nanopore Technology.</title>
        <authorList>
            <person name="Leo P."/>
            <person name="Venkateswaran K."/>
        </authorList>
    </citation>
    <scope>NUCLEOTIDE SEQUENCE</scope>
    <source>
        <strain evidence="1">MNA-CCFEE 5262</strain>
    </source>
</reference>